<dbReference type="AlphaFoldDB" id="A0AA36GNJ6"/>
<sequence>MWHSFVTAFLREVVTQAMVGNLLWRQCASLNALFLLILTASAQGDQDATPAHKLSITVKQDWGIIASVELVWDVKPPTTSKQLFVVKVINLQKEVPKLWAENEDTHEVIFESEPLSTTSKFVPVYNGRRHNFTVCMVGENKALHSCETKTQGVLPRNINIRVDKIIEEFKDDIGIYTIYWTLDTYEEKATKDFDYELSIRAEDHSYEFIVEKDREARLYPTPNAIFAITICRLYVGVKYPCKTVYTKPYFWKRPLVKDVRLDFQLESDERIKVNVNYAHELVDSICQIGFWKGHKFPLGKKIDWEHTTERTIQHDVVQNGKYFLTIGCSPKKLVPYFHPWIFFHAPTLVRRYKDSARNHSYLVPFNVSVANVNVHFEKIGKHSKDFNMLMLRWFHELKNGYPLPENFVKSVTLEEYYMPLHVETYAKTLLENSTRARGSIYVIDHCRTLLLNHSFYALTTVYEDNTTSFVTTEESDCEANQKVPKPKILLLQFAPFKVIVNVQMSLHQWYEDEEAGCAVRKLPHH</sequence>
<dbReference type="EMBL" id="CATQJL010000112">
    <property type="protein sequence ID" value="CAJ0595332.1"/>
    <property type="molecule type" value="Genomic_DNA"/>
</dbReference>
<organism evidence="1 2">
    <name type="scientific">Cylicocyclus nassatus</name>
    <name type="common">Nematode worm</name>
    <dbReference type="NCBI Taxonomy" id="53992"/>
    <lineage>
        <taxon>Eukaryota</taxon>
        <taxon>Metazoa</taxon>
        <taxon>Ecdysozoa</taxon>
        <taxon>Nematoda</taxon>
        <taxon>Chromadorea</taxon>
        <taxon>Rhabditida</taxon>
        <taxon>Rhabditina</taxon>
        <taxon>Rhabditomorpha</taxon>
        <taxon>Strongyloidea</taxon>
        <taxon>Strongylidae</taxon>
        <taxon>Cylicocyclus</taxon>
    </lineage>
</organism>
<dbReference type="Proteomes" id="UP001176961">
    <property type="component" value="Unassembled WGS sequence"/>
</dbReference>
<evidence type="ECO:0000313" key="2">
    <source>
        <dbReference type="Proteomes" id="UP001176961"/>
    </source>
</evidence>
<protein>
    <submittedName>
        <fullName evidence="1">Uncharacterized protein</fullName>
    </submittedName>
</protein>
<name>A0AA36GNJ6_CYLNA</name>
<keyword evidence="2" id="KW-1185">Reference proteome</keyword>
<proteinExistence type="predicted"/>
<evidence type="ECO:0000313" key="1">
    <source>
        <dbReference type="EMBL" id="CAJ0595332.1"/>
    </source>
</evidence>
<comment type="caution">
    <text evidence="1">The sequence shown here is derived from an EMBL/GenBank/DDBJ whole genome shotgun (WGS) entry which is preliminary data.</text>
</comment>
<gene>
    <name evidence="1" type="ORF">CYNAS_LOCUS7315</name>
</gene>
<accession>A0AA36GNJ6</accession>
<reference evidence="1" key="1">
    <citation type="submission" date="2023-07" db="EMBL/GenBank/DDBJ databases">
        <authorList>
            <consortium name="CYATHOMIX"/>
        </authorList>
    </citation>
    <scope>NUCLEOTIDE SEQUENCE</scope>
    <source>
        <strain evidence="1">N/A</strain>
    </source>
</reference>